<protein>
    <submittedName>
        <fullName evidence="1">Uncharacterized protein</fullName>
    </submittedName>
</protein>
<evidence type="ECO:0000313" key="2">
    <source>
        <dbReference type="Proteomes" id="UP001056120"/>
    </source>
</evidence>
<dbReference type="Proteomes" id="UP001056120">
    <property type="component" value="Linkage Group LG08"/>
</dbReference>
<sequence>MSCNGCRVLRKGCSDNCVLRPCLEWIQSPDAQAHATLFLSKFFGRSDLFNFISAAPSGHQRTELFQSLLYEAVGRTVNPVNGAMGLLSTGNWHLCEEAMQTVLAGGTPATHWIPEVEESADNFQSRAAWGVMMIRNQNDASNSNAAPLINVMTADVMPGSDVAAVPCRRSDGEEPNLLNLFK</sequence>
<evidence type="ECO:0000313" key="1">
    <source>
        <dbReference type="EMBL" id="KAI3807131.1"/>
    </source>
</evidence>
<organism evidence="1 2">
    <name type="scientific">Smallanthus sonchifolius</name>
    <dbReference type="NCBI Taxonomy" id="185202"/>
    <lineage>
        <taxon>Eukaryota</taxon>
        <taxon>Viridiplantae</taxon>
        <taxon>Streptophyta</taxon>
        <taxon>Embryophyta</taxon>
        <taxon>Tracheophyta</taxon>
        <taxon>Spermatophyta</taxon>
        <taxon>Magnoliopsida</taxon>
        <taxon>eudicotyledons</taxon>
        <taxon>Gunneridae</taxon>
        <taxon>Pentapetalae</taxon>
        <taxon>asterids</taxon>
        <taxon>campanulids</taxon>
        <taxon>Asterales</taxon>
        <taxon>Asteraceae</taxon>
        <taxon>Asteroideae</taxon>
        <taxon>Heliantheae alliance</taxon>
        <taxon>Millerieae</taxon>
        <taxon>Smallanthus</taxon>
    </lineage>
</organism>
<reference evidence="2" key="1">
    <citation type="journal article" date="2022" name="Mol. Ecol. Resour.">
        <title>The genomes of chicory, endive, great burdock and yacon provide insights into Asteraceae palaeo-polyploidization history and plant inulin production.</title>
        <authorList>
            <person name="Fan W."/>
            <person name="Wang S."/>
            <person name="Wang H."/>
            <person name="Wang A."/>
            <person name="Jiang F."/>
            <person name="Liu H."/>
            <person name="Zhao H."/>
            <person name="Xu D."/>
            <person name="Zhang Y."/>
        </authorList>
    </citation>
    <scope>NUCLEOTIDE SEQUENCE [LARGE SCALE GENOMIC DNA]</scope>
    <source>
        <strain evidence="2">cv. Yunnan</strain>
    </source>
</reference>
<gene>
    <name evidence="1" type="ORF">L1987_23055</name>
</gene>
<reference evidence="1 2" key="2">
    <citation type="journal article" date="2022" name="Mol. Ecol. Resour.">
        <title>The genomes of chicory, endive, great burdock and yacon provide insights into Asteraceae paleo-polyploidization history and plant inulin production.</title>
        <authorList>
            <person name="Fan W."/>
            <person name="Wang S."/>
            <person name="Wang H."/>
            <person name="Wang A."/>
            <person name="Jiang F."/>
            <person name="Liu H."/>
            <person name="Zhao H."/>
            <person name="Xu D."/>
            <person name="Zhang Y."/>
        </authorList>
    </citation>
    <scope>NUCLEOTIDE SEQUENCE [LARGE SCALE GENOMIC DNA]</scope>
    <source>
        <strain evidence="2">cv. Yunnan</strain>
        <tissue evidence="1">Leaves</tissue>
    </source>
</reference>
<keyword evidence="2" id="KW-1185">Reference proteome</keyword>
<comment type="caution">
    <text evidence="1">The sequence shown here is derived from an EMBL/GenBank/DDBJ whole genome shotgun (WGS) entry which is preliminary data.</text>
</comment>
<proteinExistence type="predicted"/>
<accession>A0ACB9II14</accession>
<name>A0ACB9II14_9ASTR</name>
<dbReference type="EMBL" id="CM042025">
    <property type="protein sequence ID" value="KAI3807131.1"/>
    <property type="molecule type" value="Genomic_DNA"/>
</dbReference>